<name>A0A9K3D7E2_9EUKA</name>
<evidence type="ECO:0000313" key="2">
    <source>
        <dbReference type="EMBL" id="GIQ90316.1"/>
    </source>
</evidence>
<dbReference type="SUPFAM" id="SSF56747">
    <property type="entry name" value="Prim-pol domain"/>
    <property type="match status" value="1"/>
</dbReference>
<evidence type="ECO:0000313" key="3">
    <source>
        <dbReference type="Proteomes" id="UP000265618"/>
    </source>
</evidence>
<comment type="caution">
    <text evidence="2">The sequence shown here is derived from an EMBL/GenBank/DDBJ whole genome shotgun (WGS) entry which is preliminary data.</text>
</comment>
<keyword evidence="3" id="KW-1185">Reference proteome</keyword>
<sequence>MSQSESGGDAPMDGEREREVQEMELEAITLKTHPVQYKRQLRRYYDSVYPCKEVMEWLSYGKQDTLKHREISFAFEDNGNEVIQRFRTFMNGAELK</sequence>
<proteinExistence type="predicted"/>
<dbReference type="Proteomes" id="UP000265618">
    <property type="component" value="Unassembled WGS sequence"/>
</dbReference>
<accession>A0A9K3D7E2</accession>
<organism evidence="2 3">
    <name type="scientific">Kipferlia bialata</name>
    <dbReference type="NCBI Taxonomy" id="797122"/>
    <lineage>
        <taxon>Eukaryota</taxon>
        <taxon>Metamonada</taxon>
        <taxon>Carpediemonas-like organisms</taxon>
        <taxon>Kipferlia</taxon>
    </lineage>
</organism>
<dbReference type="Gene3D" id="3.90.920.10">
    <property type="entry name" value="DNA primase, PRIM domain"/>
    <property type="match status" value="1"/>
</dbReference>
<protein>
    <submittedName>
        <fullName evidence="2">Uncharacterized protein</fullName>
    </submittedName>
</protein>
<evidence type="ECO:0000256" key="1">
    <source>
        <dbReference type="SAM" id="MobiDB-lite"/>
    </source>
</evidence>
<dbReference type="EMBL" id="BDIP01006034">
    <property type="protein sequence ID" value="GIQ90316.1"/>
    <property type="molecule type" value="Genomic_DNA"/>
</dbReference>
<feature type="region of interest" description="Disordered" evidence="1">
    <location>
        <begin position="1"/>
        <end position="20"/>
    </location>
</feature>
<dbReference type="AlphaFoldDB" id="A0A9K3D7E2"/>
<gene>
    <name evidence="2" type="ORF">KIPB_013066</name>
</gene>
<reference evidence="2 3" key="1">
    <citation type="journal article" date="2018" name="PLoS ONE">
        <title>The draft genome of Kipferlia bialata reveals reductive genome evolution in fornicate parasites.</title>
        <authorList>
            <person name="Tanifuji G."/>
            <person name="Takabayashi S."/>
            <person name="Kume K."/>
            <person name="Takagi M."/>
            <person name="Nakayama T."/>
            <person name="Kamikawa R."/>
            <person name="Inagaki Y."/>
            <person name="Hashimoto T."/>
        </authorList>
    </citation>
    <scope>NUCLEOTIDE SEQUENCE [LARGE SCALE GENOMIC DNA]</scope>
    <source>
        <strain evidence="2">NY0173</strain>
    </source>
</reference>